<dbReference type="EMBL" id="JAAJBV010000006">
    <property type="protein sequence ID" value="NHM04943.1"/>
    <property type="molecule type" value="Genomic_DNA"/>
</dbReference>
<evidence type="ECO:0000313" key="3">
    <source>
        <dbReference type="EMBL" id="NHM04943.1"/>
    </source>
</evidence>
<name>A0ABX0ICM2_9FLAO</name>
<dbReference type="Pfam" id="PF13568">
    <property type="entry name" value="OMP_b-brl_2"/>
    <property type="match status" value="1"/>
</dbReference>
<keyword evidence="1" id="KW-0732">Signal</keyword>
<evidence type="ECO:0000313" key="4">
    <source>
        <dbReference type="Proteomes" id="UP000761423"/>
    </source>
</evidence>
<reference evidence="3 4" key="1">
    <citation type="submission" date="2020-02" db="EMBL/GenBank/DDBJ databases">
        <authorList>
            <person name="Chen W.-M."/>
        </authorList>
    </citation>
    <scope>NUCLEOTIDE SEQUENCE [LARGE SCALE GENOMIC DNA]</scope>
    <source>
        <strain evidence="3 4">TWA-26</strain>
    </source>
</reference>
<protein>
    <submittedName>
        <fullName evidence="3">PorT family protein</fullName>
    </submittedName>
</protein>
<feature type="chain" id="PRO_5045735373" evidence="1">
    <location>
        <begin position="23"/>
        <end position="236"/>
    </location>
</feature>
<dbReference type="Proteomes" id="UP000761423">
    <property type="component" value="Unassembled WGS sequence"/>
</dbReference>
<evidence type="ECO:0000256" key="1">
    <source>
        <dbReference type="SAM" id="SignalP"/>
    </source>
</evidence>
<feature type="signal peptide" evidence="1">
    <location>
        <begin position="1"/>
        <end position="22"/>
    </location>
</feature>
<dbReference type="InterPro" id="IPR025665">
    <property type="entry name" value="Beta-barrel_OMP_2"/>
</dbReference>
<feature type="domain" description="Outer membrane protein beta-barrel" evidence="2">
    <location>
        <begin position="37"/>
        <end position="206"/>
    </location>
</feature>
<keyword evidence="4" id="KW-1185">Reference proteome</keyword>
<evidence type="ECO:0000259" key="2">
    <source>
        <dbReference type="Pfam" id="PF13568"/>
    </source>
</evidence>
<gene>
    <name evidence="3" type="ORF">G4L40_09540</name>
</gene>
<proteinExistence type="predicted"/>
<sequence length="236" mass="27231">MHLKNNMKKLFALLLFTQIAFAQGGMFGKDPIINKENWNKQRVHWGYFLGFNSLDFKFDYLSVTDDIQVGTTTGFNVGLVGNLRLTEYFDLRFEPGLYITQRNLTYPNIVDTGDRLREVKSTYIFFPLLLKYSALRTGNVRPYLVGGVSTALNLGSNASAPDDNYNERFRMTKWTNFYEVGFGIDIYLEYFVFSPSIRGVFSINDELIRDNTPGSPWTGNVQEMKTRGFFVNFTFH</sequence>
<accession>A0ABX0ICM2</accession>
<organism evidence="3 4">
    <name type="scientific">Flavobacterium celericrescens</name>
    <dbReference type="NCBI Taxonomy" id="2709780"/>
    <lineage>
        <taxon>Bacteria</taxon>
        <taxon>Pseudomonadati</taxon>
        <taxon>Bacteroidota</taxon>
        <taxon>Flavobacteriia</taxon>
        <taxon>Flavobacteriales</taxon>
        <taxon>Flavobacteriaceae</taxon>
        <taxon>Flavobacterium</taxon>
    </lineage>
</organism>
<comment type="caution">
    <text evidence="3">The sequence shown here is derived from an EMBL/GenBank/DDBJ whole genome shotgun (WGS) entry which is preliminary data.</text>
</comment>